<dbReference type="Pfam" id="PF16747">
    <property type="entry name" value="Adhesin_E"/>
    <property type="match status" value="1"/>
</dbReference>
<protein>
    <recommendedName>
        <fullName evidence="1">Surface-adhesin protein E-like domain-containing protein</fullName>
    </recommendedName>
</protein>
<dbReference type="STRING" id="83765.SAMN05660284_00417"/>
<name>A0A1I4VWF8_9NEIS</name>
<evidence type="ECO:0000259" key="1">
    <source>
        <dbReference type="Pfam" id="PF16747"/>
    </source>
</evidence>
<dbReference type="RefSeq" id="WP_091190572.1">
    <property type="nucleotide sequence ID" value="NZ_FOVE01000002.1"/>
</dbReference>
<dbReference type="Proteomes" id="UP000242869">
    <property type="component" value="Unassembled WGS sequence"/>
</dbReference>
<organism evidence="2 3">
    <name type="scientific">Formivibrio citricus</name>
    <dbReference type="NCBI Taxonomy" id="83765"/>
    <lineage>
        <taxon>Bacteria</taxon>
        <taxon>Pseudomonadati</taxon>
        <taxon>Pseudomonadota</taxon>
        <taxon>Betaproteobacteria</taxon>
        <taxon>Neisseriales</taxon>
        <taxon>Chitinibacteraceae</taxon>
        <taxon>Formivibrio</taxon>
    </lineage>
</organism>
<feature type="domain" description="Surface-adhesin protein E-like" evidence="1">
    <location>
        <begin position="38"/>
        <end position="150"/>
    </location>
</feature>
<sequence length="161" mass="18418">MRKFLILLLPVMLVAACDGKLGYEQGRPGDPPPFKGEWRRYGTMPDFDVLVNVDAISRDDRYAKDKYVYVWMLQSFRTAQIDGVSKGKYRKKFTRQAIECKSGRMAATTAVLTDENNAEVARYDVPGYQWEFSTPTPNTYGADFMRQVCQIHADKEAAKKQ</sequence>
<dbReference type="EMBL" id="FOVE01000002">
    <property type="protein sequence ID" value="SFN05563.1"/>
    <property type="molecule type" value="Genomic_DNA"/>
</dbReference>
<gene>
    <name evidence="2" type="ORF">SAMN05660284_00417</name>
</gene>
<proteinExistence type="predicted"/>
<dbReference type="PROSITE" id="PS51257">
    <property type="entry name" value="PROKAR_LIPOPROTEIN"/>
    <property type="match status" value="1"/>
</dbReference>
<dbReference type="AlphaFoldDB" id="A0A1I4VWF8"/>
<evidence type="ECO:0000313" key="3">
    <source>
        <dbReference type="Proteomes" id="UP000242869"/>
    </source>
</evidence>
<evidence type="ECO:0000313" key="2">
    <source>
        <dbReference type="EMBL" id="SFN05563.1"/>
    </source>
</evidence>
<keyword evidence="3" id="KW-1185">Reference proteome</keyword>
<accession>A0A1I4VWF8</accession>
<dbReference type="InterPro" id="IPR031939">
    <property type="entry name" value="Adhesin_E-like"/>
</dbReference>
<dbReference type="OrthoDB" id="9132337at2"/>
<reference evidence="3" key="1">
    <citation type="submission" date="2016-10" db="EMBL/GenBank/DDBJ databases">
        <authorList>
            <person name="Varghese N."/>
            <person name="Submissions S."/>
        </authorList>
    </citation>
    <scope>NUCLEOTIDE SEQUENCE [LARGE SCALE GENOMIC DNA]</scope>
    <source>
        <strain evidence="3">DSM 6150</strain>
    </source>
</reference>